<reference evidence="2" key="2">
    <citation type="submission" date="2025-09" db="UniProtKB">
        <authorList>
            <consortium name="Ensembl"/>
        </authorList>
    </citation>
    <scope>IDENTIFICATION</scope>
</reference>
<proteinExistence type="predicted"/>
<evidence type="ECO:0000313" key="2">
    <source>
        <dbReference type="Ensembl" id="ENSSRHP00000035072.1"/>
    </source>
</evidence>
<dbReference type="InterPro" id="IPR032471">
    <property type="entry name" value="AGRL2-4_GAIN_subdom_A"/>
</dbReference>
<keyword evidence="3" id="KW-1185">Reference proteome</keyword>
<name>A0A673I8G0_9TELE</name>
<dbReference type="Proteomes" id="UP000472270">
    <property type="component" value="Unassembled WGS sequence"/>
</dbReference>
<organism evidence="2 3">
    <name type="scientific">Sinocyclocheilus rhinocerous</name>
    <dbReference type="NCBI Taxonomy" id="307959"/>
    <lineage>
        <taxon>Eukaryota</taxon>
        <taxon>Metazoa</taxon>
        <taxon>Chordata</taxon>
        <taxon>Craniata</taxon>
        <taxon>Vertebrata</taxon>
        <taxon>Euteleostomi</taxon>
        <taxon>Actinopterygii</taxon>
        <taxon>Neopterygii</taxon>
        <taxon>Teleostei</taxon>
        <taxon>Ostariophysi</taxon>
        <taxon>Cypriniformes</taxon>
        <taxon>Cyprinidae</taxon>
        <taxon>Cyprininae</taxon>
        <taxon>Sinocyclocheilus</taxon>
    </lineage>
</organism>
<dbReference type="Gene3D" id="1.25.40.610">
    <property type="match status" value="1"/>
</dbReference>
<accession>A0A673I8G0</accession>
<protein>
    <recommendedName>
        <fullName evidence="1">AGRL2-4 GAIN subdomain A domain-containing protein</fullName>
    </recommendedName>
</protein>
<dbReference type="AlphaFoldDB" id="A0A673I8G0"/>
<dbReference type="InterPro" id="IPR046338">
    <property type="entry name" value="GAIN_dom_sf"/>
</dbReference>
<sequence length="201" mass="22566">MSQVTKVLLDLTQRRNFYAGDLLSSVEILRNVTDTFKRASYEPSSDDVQNFFQIISNLLEEENREKWEDAQQIYPGSVELMQVIEEFIHIVGLGMKDFHNAYLMTGNLVASIQRLPAVSVMTDINFPMKGRKGMVDWARNSEDKVVIPKGIFVPQTAATGIFLIVLSSNLDCFPADMDGSPVFILGTVLYKTLGLMLPAPR</sequence>
<dbReference type="InterPro" id="IPR008077">
    <property type="entry name" value="GPCR_2_brain_angio_inhib"/>
</dbReference>
<dbReference type="Gene3D" id="2.60.220.50">
    <property type="match status" value="1"/>
</dbReference>
<feature type="domain" description="AGRL2-4 GAIN subdomain A" evidence="1">
    <location>
        <begin position="2"/>
        <end position="91"/>
    </location>
</feature>
<evidence type="ECO:0000313" key="3">
    <source>
        <dbReference type="Proteomes" id="UP000472270"/>
    </source>
</evidence>
<evidence type="ECO:0000259" key="1">
    <source>
        <dbReference type="Pfam" id="PF16489"/>
    </source>
</evidence>
<dbReference type="Ensembl" id="ENSSRHT00000036101.1">
    <property type="protein sequence ID" value="ENSSRHP00000035072.1"/>
    <property type="gene ID" value="ENSSRHG00000018025.1"/>
</dbReference>
<dbReference type="PRINTS" id="PR01694">
    <property type="entry name" value="BAIPRECURSOR"/>
</dbReference>
<dbReference type="Pfam" id="PF16489">
    <property type="entry name" value="GAIN"/>
    <property type="match status" value="1"/>
</dbReference>
<dbReference type="GO" id="GO:0016525">
    <property type="term" value="P:negative regulation of angiogenesis"/>
    <property type="evidence" value="ECO:0007669"/>
    <property type="project" value="InterPro"/>
</dbReference>
<reference evidence="2" key="1">
    <citation type="submission" date="2025-08" db="UniProtKB">
        <authorList>
            <consortium name="Ensembl"/>
        </authorList>
    </citation>
    <scope>IDENTIFICATION</scope>
</reference>
<dbReference type="GO" id="GO:0016020">
    <property type="term" value="C:membrane"/>
    <property type="evidence" value="ECO:0007669"/>
    <property type="project" value="InterPro"/>
</dbReference>